<dbReference type="PANTHER" id="PTHR33164">
    <property type="entry name" value="TRANSCRIPTIONAL REGULATOR, MARR FAMILY"/>
    <property type="match status" value="1"/>
</dbReference>
<dbReference type="Gene3D" id="1.10.10.10">
    <property type="entry name" value="Winged helix-like DNA-binding domain superfamily/Winged helix DNA-binding domain"/>
    <property type="match status" value="1"/>
</dbReference>
<dbReference type="InterPro" id="IPR011991">
    <property type="entry name" value="ArsR-like_HTH"/>
</dbReference>
<dbReference type="InterPro" id="IPR055166">
    <property type="entry name" value="Transc_reg_Sar_Rot_HTH"/>
</dbReference>
<dbReference type="PANTHER" id="PTHR33164:SF5">
    <property type="entry name" value="ORGANIC HYDROPEROXIDE RESISTANCE TRANSCRIPTIONAL REGULATOR"/>
    <property type="match status" value="1"/>
</dbReference>
<dbReference type="OrthoDB" id="9806864at2"/>
<dbReference type="CDD" id="cd00090">
    <property type="entry name" value="HTH_ARSR"/>
    <property type="match status" value="1"/>
</dbReference>
<feature type="domain" description="HTH marR-type" evidence="6">
    <location>
        <begin position="12"/>
        <end position="142"/>
    </location>
</feature>
<evidence type="ECO:0000256" key="4">
    <source>
        <dbReference type="ARBA" id="ARBA00023125"/>
    </source>
</evidence>
<dbReference type="SUPFAM" id="SSF46785">
    <property type="entry name" value="Winged helix' DNA-binding domain"/>
    <property type="match status" value="1"/>
</dbReference>
<evidence type="ECO:0000313" key="8">
    <source>
        <dbReference type="Proteomes" id="UP000186015"/>
    </source>
</evidence>
<dbReference type="GO" id="GO:0003677">
    <property type="term" value="F:DNA binding"/>
    <property type="evidence" value="ECO:0007669"/>
    <property type="project" value="UniProtKB-KW"/>
</dbReference>
<dbReference type="PRINTS" id="PR00598">
    <property type="entry name" value="HTHMARR"/>
</dbReference>
<evidence type="ECO:0000256" key="2">
    <source>
        <dbReference type="ARBA" id="ARBA00022490"/>
    </source>
</evidence>
<dbReference type="InterPro" id="IPR036388">
    <property type="entry name" value="WH-like_DNA-bd_sf"/>
</dbReference>
<gene>
    <name evidence="7" type="ORF">SAMN05216469_10413</name>
</gene>
<keyword evidence="5" id="KW-0804">Transcription</keyword>
<dbReference type="Proteomes" id="UP000186015">
    <property type="component" value="Unassembled WGS sequence"/>
</dbReference>
<dbReference type="Pfam" id="PF22381">
    <property type="entry name" value="Staph_reg_Sar_Rot"/>
    <property type="match status" value="1"/>
</dbReference>
<dbReference type="GO" id="GO:0005737">
    <property type="term" value="C:cytoplasm"/>
    <property type="evidence" value="ECO:0007669"/>
    <property type="project" value="UniProtKB-SubCell"/>
</dbReference>
<dbReference type="RefSeq" id="WP_074831150.1">
    <property type="nucleotide sequence ID" value="NZ_FOAT01000004.1"/>
</dbReference>
<keyword evidence="3" id="KW-0805">Transcription regulation</keyword>
<evidence type="ECO:0000256" key="1">
    <source>
        <dbReference type="ARBA" id="ARBA00004496"/>
    </source>
</evidence>
<evidence type="ECO:0000256" key="5">
    <source>
        <dbReference type="ARBA" id="ARBA00023163"/>
    </source>
</evidence>
<keyword evidence="2" id="KW-0963">Cytoplasm</keyword>
<name>A0A1H7IPU1_RUMAL</name>
<comment type="subcellular location">
    <subcellularLocation>
        <location evidence="1">Cytoplasm</location>
    </subcellularLocation>
</comment>
<sequence length="147" mass="17076">MDTDYREMMKLDNQLCFPLYAASRVITSLYTPYLKPLGLTYTQYIFFLVMWEKDGLTVGEICNRLMLDSGTLSPILKKLRQQGYIEKHQSTMDERSFIVTLTDKGRKLQQQAKDIPSQVGNCVDLSPEKAIQLRELLYELLNNTNRL</sequence>
<proteinExistence type="predicted"/>
<dbReference type="GO" id="GO:0006950">
    <property type="term" value="P:response to stress"/>
    <property type="evidence" value="ECO:0007669"/>
    <property type="project" value="TreeGrafter"/>
</dbReference>
<dbReference type="SMART" id="SM00347">
    <property type="entry name" value="HTH_MARR"/>
    <property type="match status" value="1"/>
</dbReference>
<organism evidence="7 8">
    <name type="scientific">Ruminococcus albus</name>
    <dbReference type="NCBI Taxonomy" id="1264"/>
    <lineage>
        <taxon>Bacteria</taxon>
        <taxon>Bacillati</taxon>
        <taxon>Bacillota</taxon>
        <taxon>Clostridia</taxon>
        <taxon>Eubacteriales</taxon>
        <taxon>Oscillospiraceae</taxon>
        <taxon>Ruminococcus</taxon>
    </lineage>
</organism>
<keyword evidence="4 7" id="KW-0238">DNA-binding</keyword>
<dbReference type="InterPro" id="IPR000835">
    <property type="entry name" value="HTH_MarR-typ"/>
</dbReference>
<accession>A0A1H7IPU1</accession>
<dbReference type="AlphaFoldDB" id="A0A1H7IPU1"/>
<protein>
    <submittedName>
        <fullName evidence="7">DNA-binding transcriptional regulator, MarR family</fullName>
    </submittedName>
</protein>
<dbReference type="InterPro" id="IPR039422">
    <property type="entry name" value="MarR/SlyA-like"/>
</dbReference>
<evidence type="ECO:0000313" key="7">
    <source>
        <dbReference type="EMBL" id="SEK63912.1"/>
    </source>
</evidence>
<dbReference type="EMBL" id="FOAT01000004">
    <property type="protein sequence ID" value="SEK63912.1"/>
    <property type="molecule type" value="Genomic_DNA"/>
</dbReference>
<dbReference type="InterPro" id="IPR036390">
    <property type="entry name" value="WH_DNA-bd_sf"/>
</dbReference>
<dbReference type="PROSITE" id="PS50995">
    <property type="entry name" value="HTH_MARR_2"/>
    <property type="match status" value="1"/>
</dbReference>
<dbReference type="FunFam" id="1.10.10.10:FF:000163">
    <property type="entry name" value="MarR family transcriptional regulator"/>
    <property type="match status" value="1"/>
</dbReference>
<evidence type="ECO:0000256" key="3">
    <source>
        <dbReference type="ARBA" id="ARBA00023015"/>
    </source>
</evidence>
<evidence type="ECO:0000259" key="6">
    <source>
        <dbReference type="PROSITE" id="PS50995"/>
    </source>
</evidence>
<reference evidence="7 8" key="1">
    <citation type="submission" date="2016-10" db="EMBL/GenBank/DDBJ databases">
        <authorList>
            <person name="de Groot N.N."/>
        </authorList>
    </citation>
    <scope>NUCLEOTIDE SEQUENCE [LARGE SCALE GENOMIC DNA]</scope>
    <source>
        <strain evidence="7 8">KH2T6</strain>
    </source>
</reference>
<dbReference type="GO" id="GO:0003700">
    <property type="term" value="F:DNA-binding transcription factor activity"/>
    <property type="evidence" value="ECO:0007669"/>
    <property type="project" value="InterPro"/>
</dbReference>